<keyword evidence="1" id="KW-0732">Signal</keyword>
<sequence>MRFETLLAFALPLLADAQRTIYVDKTCSDRTDWQVYLDEALNSAKYASARLGNTADTDFEAVVKRIFKVDRSNADGFKAVKDVIDEIAGITMVSPSTDLKGSNTRFFCDDDPIGKKGVDADKDVRWQHQINPNGGYLNYFDQVNNMKQREASSPSCNNPLKPNRVGRTYRIKAPEPKKPTSPFAGHNSNRNVITLCNTLFDIKGVPLKIADLDKDLEGSAIDMLSDLVSHTILHELAHAVRDDIADVQPDPYGYTEILAKNAEDAIKNADNFAFLAIFAQVMELNYSIPRLTFPAGTSDADKAEAEEDCQKGYLTYLPDITKRIIAAAKMLARLFWA</sequence>
<dbReference type="Proteomes" id="UP000504636">
    <property type="component" value="Unplaced"/>
</dbReference>
<dbReference type="EMBL" id="MU003694">
    <property type="protein sequence ID" value="KAF2815485.1"/>
    <property type="molecule type" value="Genomic_DNA"/>
</dbReference>
<feature type="chain" id="PRO_5044629583" description="Lysine-specific metallo-endopeptidase domain-containing protein" evidence="1">
    <location>
        <begin position="18"/>
        <end position="337"/>
    </location>
</feature>
<reference evidence="4" key="2">
    <citation type="submission" date="2020-04" db="EMBL/GenBank/DDBJ databases">
        <authorList>
            <consortium name="NCBI Genome Project"/>
        </authorList>
    </citation>
    <scope>NUCLEOTIDE SEQUENCE</scope>
    <source>
        <strain evidence="4">CBS 304.34</strain>
    </source>
</reference>
<reference evidence="4" key="3">
    <citation type="submission" date="2025-04" db="UniProtKB">
        <authorList>
            <consortium name="RefSeq"/>
        </authorList>
    </citation>
    <scope>IDENTIFICATION</scope>
    <source>
        <strain evidence="4">CBS 304.34</strain>
    </source>
</reference>
<dbReference type="SUPFAM" id="SSF55486">
    <property type="entry name" value="Metalloproteases ('zincins'), catalytic domain"/>
    <property type="match status" value="1"/>
</dbReference>
<evidence type="ECO:0008006" key="5">
    <source>
        <dbReference type="Google" id="ProtNLM"/>
    </source>
</evidence>
<dbReference type="GO" id="GO:0008237">
    <property type="term" value="F:metallopeptidase activity"/>
    <property type="evidence" value="ECO:0007669"/>
    <property type="project" value="InterPro"/>
</dbReference>
<dbReference type="RefSeq" id="XP_033582449.1">
    <property type="nucleotide sequence ID" value="XM_033723363.1"/>
</dbReference>
<evidence type="ECO:0000313" key="2">
    <source>
        <dbReference type="EMBL" id="KAF2815485.1"/>
    </source>
</evidence>
<dbReference type="AlphaFoldDB" id="A0A6A6Z5K6"/>
<evidence type="ECO:0000313" key="3">
    <source>
        <dbReference type="Proteomes" id="UP000504636"/>
    </source>
</evidence>
<feature type="signal peptide" evidence="1">
    <location>
        <begin position="1"/>
        <end position="17"/>
    </location>
</feature>
<evidence type="ECO:0000256" key="1">
    <source>
        <dbReference type="SAM" id="SignalP"/>
    </source>
</evidence>
<accession>A0A6A6Z5K6</accession>
<dbReference type="InterPro" id="IPR024079">
    <property type="entry name" value="MetalloPept_cat_dom_sf"/>
</dbReference>
<keyword evidence="3" id="KW-1185">Reference proteome</keyword>
<dbReference type="OrthoDB" id="4585232at2759"/>
<dbReference type="Gene3D" id="3.40.390.10">
    <property type="entry name" value="Collagenase (Catalytic Domain)"/>
    <property type="match status" value="1"/>
</dbReference>
<reference evidence="2 4" key="1">
    <citation type="journal article" date="2020" name="Stud. Mycol.">
        <title>101 Dothideomycetes genomes: a test case for predicting lifestyles and emergence of pathogens.</title>
        <authorList>
            <person name="Haridas S."/>
            <person name="Albert R."/>
            <person name="Binder M."/>
            <person name="Bloem J."/>
            <person name="Labutti K."/>
            <person name="Salamov A."/>
            <person name="Andreopoulos B."/>
            <person name="Baker S."/>
            <person name="Barry K."/>
            <person name="Bills G."/>
            <person name="Bluhm B."/>
            <person name="Cannon C."/>
            <person name="Castanera R."/>
            <person name="Culley D."/>
            <person name="Daum C."/>
            <person name="Ezra D."/>
            <person name="Gonzalez J."/>
            <person name="Henrissat B."/>
            <person name="Kuo A."/>
            <person name="Liang C."/>
            <person name="Lipzen A."/>
            <person name="Lutzoni F."/>
            <person name="Magnuson J."/>
            <person name="Mondo S."/>
            <person name="Nolan M."/>
            <person name="Ohm R."/>
            <person name="Pangilinan J."/>
            <person name="Park H.-J."/>
            <person name="Ramirez L."/>
            <person name="Alfaro M."/>
            <person name="Sun H."/>
            <person name="Tritt A."/>
            <person name="Yoshinaga Y."/>
            <person name="Zwiers L.-H."/>
            <person name="Turgeon B."/>
            <person name="Goodwin S."/>
            <person name="Spatafora J."/>
            <person name="Crous P."/>
            <person name="Grigoriev I."/>
        </authorList>
    </citation>
    <scope>NUCLEOTIDE SEQUENCE</scope>
    <source>
        <strain evidence="2 4">CBS 304.34</strain>
    </source>
</reference>
<protein>
    <recommendedName>
        <fullName evidence="5">Lysine-specific metallo-endopeptidase domain-containing protein</fullName>
    </recommendedName>
</protein>
<dbReference type="GeneID" id="54464256"/>
<name>A0A6A6Z5K6_9PEZI</name>
<gene>
    <name evidence="2 4" type="ORF">BDZ99DRAFT_495230</name>
</gene>
<organism evidence="2">
    <name type="scientific">Mytilinidion resinicola</name>
    <dbReference type="NCBI Taxonomy" id="574789"/>
    <lineage>
        <taxon>Eukaryota</taxon>
        <taxon>Fungi</taxon>
        <taxon>Dikarya</taxon>
        <taxon>Ascomycota</taxon>
        <taxon>Pezizomycotina</taxon>
        <taxon>Dothideomycetes</taxon>
        <taxon>Pleosporomycetidae</taxon>
        <taxon>Mytilinidiales</taxon>
        <taxon>Mytilinidiaceae</taxon>
        <taxon>Mytilinidion</taxon>
    </lineage>
</organism>
<proteinExistence type="predicted"/>
<evidence type="ECO:0000313" key="4">
    <source>
        <dbReference type="RefSeq" id="XP_033582449.1"/>
    </source>
</evidence>